<comment type="caution">
    <text evidence="2">The sequence shown here is derived from an EMBL/GenBank/DDBJ whole genome shotgun (WGS) entry which is preliminary data.</text>
</comment>
<gene>
    <name evidence="2" type="ORF">K461DRAFT_318927</name>
</gene>
<protein>
    <submittedName>
        <fullName evidence="2">Uncharacterized protein</fullName>
    </submittedName>
</protein>
<dbReference type="Proteomes" id="UP000799439">
    <property type="component" value="Unassembled WGS sequence"/>
</dbReference>
<name>A0A9P4MNM2_9PEZI</name>
<accession>A0A9P4MNM2</accession>
<evidence type="ECO:0000313" key="2">
    <source>
        <dbReference type="EMBL" id="KAF2156359.1"/>
    </source>
</evidence>
<reference evidence="2" key="1">
    <citation type="journal article" date="2020" name="Stud. Mycol.">
        <title>101 Dothideomycetes genomes: a test case for predicting lifestyles and emergence of pathogens.</title>
        <authorList>
            <person name="Haridas S."/>
            <person name="Albert R."/>
            <person name="Binder M."/>
            <person name="Bloem J."/>
            <person name="Labutti K."/>
            <person name="Salamov A."/>
            <person name="Andreopoulos B."/>
            <person name="Baker S."/>
            <person name="Barry K."/>
            <person name="Bills G."/>
            <person name="Bluhm B."/>
            <person name="Cannon C."/>
            <person name="Castanera R."/>
            <person name="Culley D."/>
            <person name="Daum C."/>
            <person name="Ezra D."/>
            <person name="Gonzalez J."/>
            <person name="Henrissat B."/>
            <person name="Kuo A."/>
            <person name="Liang C."/>
            <person name="Lipzen A."/>
            <person name="Lutzoni F."/>
            <person name="Magnuson J."/>
            <person name="Mondo S."/>
            <person name="Nolan M."/>
            <person name="Ohm R."/>
            <person name="Pangilinan J."/>
            <person name="Park H.-J."/>
            <person name="Ramirez L."/>
            <person name="Alfaro M."/>
            <person name="Sun H."/>
            <person name="Tritt A."/>
            <person name="Yoshinaga Y."/>
            <person name="Zwiers L.-H."/>
            <person name="Turgeon B."/>
            <person name="Goodwin S."/>
            <person name="Spatafora J."/>
            <person name="Crous P."/>
            <person name="Grigoriev I."/>
        </authorList>
    </citation>
    <scope>NUCLEOTIDE SEQUENCE</scope>
    <source>
        <strain evidence="2">CBS 260.36</strain>
    </source>
</reference>
<proteinExistence type="predicted"/>
<keyword evidence="3" id="KW-1185">Reference proteome</keyword>
<organism evidence="2 3">
    <name type="scientific">Myriangium duriaei CBS 260.36</name>
    <dbReference type="NCBI Taxonomy" id="1168546"/>
    <lineage>
        <taxon>Eukaryota</taxon>
        <taxon>Fungi</taxon>
        <taxon>Dikarya</taxon>
        <taxon>Ascomycota</taxon>
        <taxon>Pezizomycotina</taxon>
        <taxon>Dothideomycetes</taxon>
        <taxon>Dothideomycetidae</taxon>
        <taxon>Myriangiales</taxon>
        <taxon>Myriangiaceae</taxon>
        <taxon>Myriangium</taxon>
    </lineage>
</organism>
<feature type="region of interest" description="Disordered" evidence="1">
    <location>
        <begin position="1"/>
        <end position="27"/>
    </location>
</feature>
<sequence length="245" mass="28049">MSFSNPPSDQPTTMSSTPSSPLKKKTSYIPPTIPKPSFLDLNHSVTVEELKQRTNSVEEWLHHYRLAHLQAALECKEDVAEVYWAFMSDCYELLEVAQARREVLMKQEIQQGEEILINSAHSIPPHWTRLPLLSMGRAQERQYDTQSNYDWDWLFAAPGLGSKSTSKRRAVPSAGEISTMKSSVVLESLLEFLCNEQSLAPEMIREIRAWSDDEPNKQNRLDDWMRIERKCSELISAVQARKAAL</sequence>
<evidence type="ECO:0000313" key="3">
    <source>
        <dbReference type="Proteomes" id="UP000799439"/>
    </source>
</evidence>
<dbReference type="AlphaFoldDB" id="A0A9P4MNM2"/>
<dbReference type="EMBL" id="ML996082">
    <property type="protein sequence ID" value="KAF2156359.1"/>
    <property type="molecule type" value="Genomic_DNA"/>
</dbReference>
<evidence type="ECO:0000256" key="1">
    <source>
        <dbReference type="SAM" id="MobiDB-lite"/>
    </source>
</evidence>
<feature type="compositionally biased region" description="Low complexity" evidence="1">
    <location>
        <begin position="1"/>
        <end position="21"/>
    </location>
</feature>